<keyword evidence="2" id="KW-1185">Reference proteome</keyword>
<proteinExistence type="predicted"/>
<dbReference type="EMBL" id="OZ023717">
    <property type="protein sequence ID" value="CAK9866693.1"/>
    <property type="molecule type" value="Genomic_DNA"/>
</dbReference>
<organism evidence="1 2">
    <name type="scientific">Sphagnum jensenii</name>
    <dbReference type="NCBI Taxonomy" id="128206"/>
    <lineage>
        <taxon>Eukaryota</taxon>
        <taxon>Viridiplantae</taxon>
        <taxon>Streptophyta</taxon>
        <taxon>Embryophyta</taxon>
        <taxon>Bryophyta</taxon>
        <taxon>Sphagnophytina</taxon>
        <taxon>Sphagnopsida</taxon>
        <taxon>Sphagnales</taxon>
        <taxon>Sphagnaceae</taxon>
        <taxon>Sphagnum</taxon>
    </lineage>
</organism>
<protein>
    <submittedName>
        <fullName evidence="1">Uncharacterized protein</fullName>
    </submittedName>
</protein>
<gene>
    <name evidence="1" type="ORF">CSSPJE1EN2_LOCUS9688</name>
</gene>
<name>A0ABP1AVS7_9BRYO</name>
<reference evidence="1" key="1">
    <citation type="submission" date="2024-03" db="EMBL/GenBank/DDBJ databases">
        <authorList>
            <consortium name="ELIXIR-Norway"/>
            <consortium name="Elixir Norway"/>
        </authorList>
    </citation>
    <scope>NUCLEOTIDE SEQUENCE</scope>
</reference>
<accession>A0ABP1AVS7</accession>
<dbReference type="Proteomes" id="UP001497522">
    <property type="component" value="Chromosome 16"/>
</dbReference>
<sequence length="93" mass="10440">MGGASDPSCNHIPHSSSFRVFREDFRQQLCRWPAGVERECLLSKDGILSQHQRLKEGHSARVTSVTQVAEHEDLEKMKQAGFALCTSLLHCFA</sequence>
<evidence type="ECO:0000313" key="2">
    <source>
        <dbReference type="Proteomes" id="UP001497522"/>
    </source>
</evidence>
<evidence type="ECO:0000313" key="1">
    <source>
        <dbReference type="EMBL" id="CAK9866693.1"/>
    </source>
</evidence>